<name>A0A8H5EWS0_9AGAR</name>
<evidence type="ECO:0000256" key="2">
    <source>
        <dbReference type="SAM" id="Phobius"/>
    </source>
</evidence>
<keyword evidence="4" id="KW-1185">Reference proteome</keyword>
<evidence type="ECO:0000256" key="1">
    <source>
        <dbReference type="SAM" id="MobiDB-lite"/>
    </source>
</evidence>
<reference evidence="3 4" key="1">
    <citation type="journal article" date="2020" name="ISME J.">
        <title>Uncovering the hidden diversity of litter-decomposition mechanisms in mushroom-forming fungi.</title>
        <authorList>
            <person name="Floudas D."/>
            <person name="Bentzer J."/>
            <person name="Ahren D."/>
            <person name="Johansson T."/>
            <person name="Persson P."/>
            <person name="Tunlid A."/>
        </authorList>
    </citation>
    <scope>NUCLEOTIDE SEQUENCE [LARGE SCALE GENOMIC DNA]</scope>
    <source>
        <strain evidence="3 4">CBS 101986</strain>
    </source>
</reference>
<sequence length="258" mass="28483">MKWRLSQKKGKLVYTLCLAILWLLVIVTLTLDWTRFKMTLVYMAKIGDVTHSLEEISETLWSLGSDDVAFTVKLRQTAMGHDAIIFNRARACTGADDIVSSLVVIIADALLVSAREIHACLGTSLIIFRIVSTTRDNPAMASRALYIRIQRIVFESGIIYSVGMLGIAPTLIALRVVQETPQTAADETQPLSNLMFNRSGLRNRTFGLSSLFSSIRLGFYSMESQLTGIKEDSKVTQCSSDEGDDLDTAEKGKGHAVE</sequence>
<organism evidence="3 4">
    <name type="scientific">Psilocybe cf. subviscida</name>
    <dbReference type="NCBI Taxonomy" id="2480587"/>
    <lineage>
        <taxon>Eukaryota</taxon>
        <taxon>Fungi</taxon>
        <taxon>Dikarya</taxon>
        <taxon>Basidiomycota</taxon>
        <taxon>Agaricomycotina</taxon>
        <taxon>Agaricomycetes</taxon>
        <taxon>Agaricomycetidae</taxon>
        <taxon>Agaricales</taxon>
        <taxon>Agaricineae</taxon>
        <taxon>Strophariaceae</taxon>
        <taxon>Psilocybe</taxon>
    </lineage>
</organism>
<keyword evidence="2" id="KW-1133">Transmembrane helix</keyword>
<accession>A0A8H5EWS0</accession>
<dbReference type="Proteomes" id="UP000567179">
    <property type="component" value="Unassembled WGS sequence"/>
</dbReference>
<gene>
    <name evidence="3" type="ORF">D9619_007539</name>
</gene>
<feature type="compositionally biased region" description="Basic and acidic residues" evidence="1">
    <location>
        <begin position="248"/>
        <end position="258"/>
    </location>
</feature>
<keyword evidence="2" id="KW-0472">Membrane</keyword>
<keyword evidence="2" id="KW-0812">Transmembrane</keyword>
<proteinExistence type="predicted"/>
<dbReference type="AlphaFoldDB" id="A0A8H5EWS0"/>
<protein>
    <submittedName>
        <fullName evidence="3">Uncharacterized protein</fullName>
    </submittedName>
</protein>
<feature type="transmembrane region" description="Helical" evidence="2">
    <location>
        <begin position="12"/>
        <end position="31"/>
    </location>
</feature>
<dbReference type="EMBL" id="JAACJJ010000043">
    <property type="protein sequence ID" value="KAF5314878.1"/>
    <property type="molecule type" value="Genomic_DNA"/>
</dbReference>
<evidence type="ECO:0000313" key="4">
    <source>
        <dbReference type="Proteomes" id="UP000567179"/>
    </source>
</evidence>
<feature type="region of interest" description="Disordered" evidence="1">
    <location>
        <begin position="232"/>
        <end position="258"/>
    </location>
</feature>
<evidence type="ECO:0000313" key="3">
    <source>
        <dbReference type="EMBL" id="KAF5314878.1"/>
    </source>
</evidence>
<comment type="caution">
    <text evidence="3">The sequence shown here is derived from an EMBL/GenBank/DDBJ whole genome shotgun (WGS) entry which is preliminary data.</text>
</comment>